<evidence type="ECO:0000313" key="2">
    <source>
        <dbReference type="Proteomes" id="UP000811545"/>
    </source>
</evidence>
<dbReference type="SUPFAM" id="SSF53383">
    <property type="entry name" value="PLP-dependent transferases"/>
    <property type="match status" value="1"/>
</dbReference>
<accession>A0A9E2BLZ2</accession>
<evidence type="ECO:0000313" key="1">
    <source>
        <dbReference type="EMBL" id="MBT9145434.1"/>
    </source>
</evidence>
<dbReference type="InterPro" id="IPR015422">
    <property type="entry name" value="PyrdxlP-dep_Trfase_small"/>
</dbReference>
<organism evidence="1 2">
    <name type="scientific">Psychracetigena formicireducens</name>
    <dbReference type="NCBI Taxonomy" id="2986056"/>
    <lineage>
        <taxon>Bacteria</taxon>
        <taxon>Bacillati</taxon>
        <taxon>Candidatus Lithacetigenota</taxon>
        <taxon>Candidatus Psychracetigena</taxon>
    </lineage>
</organism>
<dbReference type="Gene3D" id="3.90.1150.10">
    <property type="entry name" value="Aspartate Aminotransferase, domain 1"/>
    <property type="match status" value="1"/>
</dbReference>
<dbReference type="InterPro" id="IPR000653">
    <property type="entry name" value="DegT/StrS_aminotransferase"/>
</dbReference>
<sequence length="107" mass="12145">MKKSVLIAGVGGASLGTEIFKSLRRSGNYSVVGADISPYAYKKRDVSTGVHYMPLTLYPLYQRYDTDISVAKRIWQEFVTLPLFSELLDVQIEYVIQCIKEFDSQIN</sequence>
<protein>
    <submittedName>
        <fullName evidence="1">Uncharacterized protein</fullName>
    </submittedName>
</protein>
<dbReference type="Pfam" id="PF01041">
    <property type="entry name" value="DegT_DnrJ_EryC1"/>
    <property type="match status" value="1"/>
</dbReference>
<reference evidence="1 2" key="1">
    <citation type="journal article" date="2021" name="bioRxiv">
        <title>Unique metabolic strategies in Hadean analogues reveal hints for primordial physiology.</title>
        <authorList>
            <person name="Nobu M.K."/>
            <person name="Nakai R."/>
            <person name="Tamazawa S."/>
            <person name="Mori H."/>
            <person name="Toyoda A."/>
            <person name="Ijiri A."/>
            <person name="Suzuki S."/>
            <person name="Kurokawa K."/>
            <person name="Kamagata Y."/>
            <person name="Tamaki H."/>
        </authorList>
    </citation>
    <scope>NUCLEOTIDE SEQUENCE [LARGE SCALE GENOMIC DNA]</scope>
    <source>
        <strain evidence="1">BS525</strain>
    </source>
</reference>
<comment type="caution">
    <text evidence="1">The sequence shown here is derived from an EMBL/GenBank/DDBJ whole genome shotgun (WGS) entry which is preliminary data.</text>
</comment>
<proteinExistence type="predicted"/>
<name>A0A9E2BLZ2_PSYF1</name>
<dbReference type="EMBL" id="QLTW01000092">
    <property type="protein sequence ID" value="MBT9145434.1"/>
    <property type="molecule type" value="Genomic_DNA"/>
</dbReference>
<gene>
    <name evidence="1" type="ORF">DDT42_01305</name>
</gene>
<dbReference type="Proteomes" id="UP000811545">
    <property type="component" value="Unassembled WGS sequence"/>
</dbReference>
<dbReference type="InterPro" id="IPR015424">
    <property type="entry name" value="PyrdxlP-dep_Trfase"/>
</dbReference>
<dbReference type="AlphaFoldDB" id="A0A9E2BLZ2"/>